<dbReference type="RefSeq" id="XP_075083325.1">
    <property type="nucleotide sequence ID" value="XM_075227224.1"/>
</dbReference>
<reference evidence="2" key="2">
    <citation type="submission" date="2025-08" db="UniProtKB">
        <authorList>
            <consortium name="RefSeq"/>
        </authorList>
    </citation>
    <scope>IDENTIFICATION</scope>
    <source>
        <tissue evidence="2">Leaf</tissue>
    </source>
</reference>
<evidence type="ECO:0000313" key="2">
    <source>
        <dbReference type="RefSeq" id="XP_075083325.1"/>
    </source>
</evidence>
<protein>
    <submittedName>
        <fullName evidence="2">Uncharacterized protein LOC142167069</fullName>
    </submittedName>
</protein>
<keyword evidence="1" id="KW-1185">Reference proteome</keyword>
<proteinExistence type="predicted"/>
<dbReference type="Proteomes" id="UP000790787">
    <property type="component" value="Chromosome 12"/>
</dbReference>
<accession>A0AC58SEC5</accession>
<name>A0AC58SEC5_TOBAC</name>
<organism evidence="1 2">
    <name type="scientific">Nicotiana tabacum</name>
    <name type="common">Common tobacco</name>
    <dbReference type="NCBI Taxonomy" id="4097"/>
    <lineage>
        <taxon>Eukaryota</taxon>
        <taxon>Viridiplantae</taxon>
        <taxon>Streptophyta</taxon>
        <taxon>Embryophyta</taxon>
        <taxon>Tracheophyta</taxon>
        <taxon>Spermatophyta</taxon>
        <taxon>Magnoliopsida</taxon>
        <taxon>eudicotyledons</taxon>
        <taxon>Gunneridae</taxon>
        <taxon>Pentapetalae</taxon>
        <taxon>asterids</taxon>
        <taxon>lamiids</taxon>
        <taxon>Solanales</taxon>
        <taxon>Solanaceae</taxon>
        <taxon>Nicotianoideae</taxon>
        <taxon>Nicotianeae</taxon>
        <taxon>Nicotiana</taxon>
    </lineage>
</organism>
<gene>
    <name evidence="2" type="primary">LOC142167069</name>
</gene>
<sequence length="226" mass="26087">MYAFVALYPSIKGWQYYKPVVVVDGTFLKSTYRGTLLIASTQDPAGSILPLAYAIVDSDNNSSWECFFARFKDLFGEKEGMYIVSDRHEGIENAAATLYPQLKDIFFTMDKVYTVEKFDYHMAEVEIIDKRVKDYLINIGYERWSRAHSTVNKTLTMTSNIAESINAALKTARELLVLPLLEYIRQLIGRWNVTNQKNTIQSFIDLGKKYDTMLMDNLELSHRMKI</sequence>
<evidence type="ECO:0000313" key="1">
    <source>
        <dbReference type="Proteomes" id="UP000790787"/>
    </source>
</evidence>
<reference evidence="1" key="1">
    <citation type="journal article" date="2014" name="Nat. Commun.">
        <title>The tobacco genome sequence and its comparison with those of tomato and potato.</title>
        <authorList>
            <person name="Sierro N."/>
            <person name="Battey J.N."/>
            <person name="Ouadi S."/>
            <person name="Bakaher N."/>
            <person name="Bovet L."/>
            <person name="Willig A."/>
            <person name="Goepfert S."/>
            <person name="Peitsch M.C."/>
            <person name="Ivanov N.V."/>
        </authorList>
    </citation>
    <scope>NUCLEOTIDE SEQUENCE [LARGE SCALE GENOMIC DNA]</scope>
</reference>